<dbReference type="FunFam" id="3.30.160.60:FF:000796">
    <property type="entry name" value="Zinc finger protein 335"/>
    <property type="match status" value="1"/>
</dbReference>
<dbReference type="GO" id="GO:0050769">
    <property type="term" value="P:positive regulation of neurogenesis"/>
    <property type="evidence" value="ECO:0007669"/>
    <property type="project" value="TreeGrafter"/>
</dbReference>
<feature type="domain" description="C2H2-type" evidence="7">
    <location>
        <begin position="666"/>
        <end position="693"/>
    </location>
</feature>
<dbReference type="Proteomes" id="UP000585317">
    <property type="component" value="Unassembled WGS sequence"/>
</dbReference>
<evidence type="ECO:0000256" key="3">
    <source>
        <dbReference type="ARBA" id="ARBA00022771"/>
    </source>
</evidence>
<feature type="domain" description="C2H2-type" evidence="7">
    <location>
        <begin position="1136"/>
        <end position="1163"/>
    </location>
</feature>
<dbReference type="PROSITE" id="PS50157">
    <property type="entry name" value="ZINC_FINGER_C2H2_2"/>
    <property type="match status" value="10"/>
</dbReference>
<name>A0A7L4EFZ4_HIRRU</name>
<dbReference type="Pfam" id="PF13912">
    <property type="entry name" value="zf-C2H2_6"/>
    <property type="match status" value="1"/>
</dbReference>
<evidence type="ECO:0000256" key="4">
    <source>
        <dbReference type="ARBA" id="ARBA00022833"/>
    </source>
</evidence>
<evidence type="ECO:0000256" key="5">
    <source>
        <dbReference type="PROSITE-ProRule" id="PRU00042"/>
    </source>
</evidence>
<dbReference type="SMART" id="SM00355">
    <property type="entry name" value="ZnF_C2H2"/>
    <property type="match status" value="13"/>
</dbReference>
<dbReference type="FunFam" id="3.30.160.60:FF:004444">
    <property type="match status" value="1"/>
</dbReference>
<keyword evidence="3 5" id="KW-0863">Zinc-finger</keyword>
<feature type="compositionally biased region" description="Low complexity" evidence="6">
    <location>
        <begin position="783"/>
        <end position="798"/>
    </location>
</feature>
<evidence type="ECO:0000256" key="6">
    <source>
        <dbReference type="SAM" id="MobiDB-lite"/>
    </source>
</evidence>
<feature type="region of interest" description="Disordered" evidence="6">
    <location>
        <begin position="779"/>
        <end position="811"/>
    </location>
</feature>
<keyword evidence="4" id="KW-0862">Zinc</keyword>
<reference evidence="8 9" key="1">
    <citation type="submission" date="2019-09" db="EMBL/GenBank/DDBJ databases">
        <title>Bird 10,000 Genomes (B10K) Project - Family phase.</title>
        <authorList>
            <person name="Zhang G."/>
        </authorList>
    </citation>
    <scope>NUCLEOTIDE SEQUENCE [LARGE SCALE GENOMIC DNA]</scope>
    <source>
        <strain evidence="8">B10K-DU-001-67</strain>
        <tissue evidence="8">Muscle</tissue>
    </source>
</reference>
<dbReference type="InterPro" id="IPR050688">
    <property type="entry name" value="Zinc_finger/UBP_domain"/>
</dbReference>
<feature type="compositionally biased region" description="Basic residues" evidence="6">
    <location>
        <begin position="394"/>
        <end position="403"/>
    </location>
</feature>
<feature type="region of interest" description="Disordered" evidence="6">
    <location>
        <begin position="360"/>
        <end position="487"/>
    </location>
</feature>
<feature type="domain" description="C2H2-type" evidence="7">
    <location>
        <begin position="1164"/>
        <end position="1192"/>
    </location>
</feature>
<dbReference type="InterPro" id="IPR036236">
    <property type="entry name" value="Znf_C2H2_sf"/>
</dbReference>
<dbReference type="FunFam" id="3.30.160.60:FF:000100">
    <property type="entry name" value="Zinc finger 45-like"/>
    <property type="match status" value="1"/>
</dbReference>
<keyword evidence="1" id="KW-0479">Metal-binding</keyword>
<feature type="region of interest" description="Disordered" evidence="6">
    <location>
        <begin position="1"/>
        <end position="83"/>
    </location>
</feature>
<dbReference type="SUPFAM" id="SSF57667">
    <property type="entry name" value="beta-beta-alpha zinc fingers"/>
    <property type="match status" value="7"/>
</dbReference>
<feature type="region of interest" description="Disordered" evidence="6">
    <location>
        <begin position="310"/>
        <end position="345"/>
    </location>
</feature>
<dbReference type="EMBL" id="VZZX01005884">
    <property type="protein sequence ID" value="NXW73630.1"/>
    <property type="molecule type" value="Genomic_DNA"/>
</dbReference>
<feature type="compositionally biased region" description="Low complexity" evidence="6">
    <location>
        <begin position="29"/>
        <end position="44"/>
    </location>
</feature>
<dbReference type="PANTHER" id="PTHR24403">
    <property type="entry name" value="ZINC FINGER PROTEIN"/>
    <property type="match status" value="1"/>
</dbReference>
<proteinExistence type="predicted"/>
<evidence type="ECO:0000313" key="8">
    <source>
        <dbReference type="EMBL" id="NXW73630.1"/>
    </source>
</evidence>
<feature type="domain" description="C2H2-type" evidence="7">
    <location>
        <begin position="607"/>
        <end position="634"/>
    </location>
</feature>
<keyword evidence="2" id="KW-0677">Repeat</keyword>
<sequence length="1381" mass="151432">MEENAVQSSSDATAEAAREEPTESGLGVGSSEAVSADSSDAAAGPGLLSRADESCVAQSSDSSGVSLEEVSESSSSTDSIPRIYLPDSSSIAQSTLVSSVSTVSQSIMVSESPQVLVHSSVVTEGATVVSDSAASTSSDLGSAIDKIIESTIGPDIIQSCIAVTSAEDGQAETTQYLILQGPDDGAPMVSQIATSALANSLAIEAVADGPTSTCLEQPGPSEPSRKLEVLALPAQPNRAQKAGGREELNQQDMETLEDMMEVVVVQQFKCKMCQYKSVSKGTLINHMKERHFQAVGSALALRKGRLRKLGAVPKTEDEEAPEEDDDIMDAGAIDDPEGRTRPPHILGSLVFSQSDVLGHLPAEDSDYNPAEDEPRGRLPRYGRTVPTSSEEKPRRRPGRPRKMLRLENMSQDVPEGGEVEPLVTSQSTPNRELQNLEAASSSGLENGTSESLAEPSISQSDSENKDPSSNTGAEDADVIPRRRGRPSRRFLGKKYRKYYYKSPKPLMRPYLCRICGSRFLTHDDLRFHVNSHEANDPQLFKCLQCSYRSRRWSSLKEHMFNHVGSKPYKCEECNYTSVYKKDVIRHSTVHSRDRKKRADPPPKLNSFPCPVCNRVYPMQKRLTQHMKTHSTEKPHMCDKCGKSFKKRYTFKMHLLTHIQAIANRRFKCEFCDYVCEDKKVLLNHQLSHMNDKPYKCSVCKYSTFREDFLVSHMAVKHTGGKPFACEFCHFTTKHKKNLRLHVQCRHADSFEEWAQRHPEEPPCRRRPFFTLQQIEELKQQHSQVQAPAEPEASPPVSAMPGPSSSRCSLPTPSVLSQGSLEGATIIYEQDVAGSAELATQTALDLLLNMSTQRELASGSLQVGRVRGSQACWGLVQGGFPALFCCRGQQKLVMLHMAESGQTLVQEAYGEASLSGSELQQITIPLSGTAEYSIVAPISEEIQAPASLNEEESPVETSHTVVVSGAVMTEEALKDHSNHYIMSSGVPGSQFQTMEPLSGDAAFSSPPEGQEAQPASVKWPLVQCVTRQLQKDSSLSPASEGQEVSFPKIKWPAIQGMTKKLTCKVSTAKKLSCKISTAKKFSCKICTAMFTGRAEMESHKRAHIGPSTFKCPDCPFTATLWPEVRSHMVQHANLRPHKCPHCSFASKNKKDLRRHMLTHTNEKPFACQVCGQRFNRNGHLKFHTQRLHSSEGKRPGPAAAQQTIILNSDEDALATLHTALQAGQAVLAPERLQQALGQEHILVAQEQSVTSQEEAAYIQEITTADGQTVQHLVTADNQVQYIIAQEGVPHLLPQEYVVVPEGHHIQVQDGQITHIQYEEGGQFLPESQIQYMPVSPEQQLVTQAQLEAAAHSAVSAVADAAMAQAQGVFTAEAAAEQIQQLQ</sequence>
<feature type="compositionally biased region" description="Polar residues" evidence="6">
    <location>
        <begin position="1"/>
        <end position="11"/>
    </location>
</feature>
<feature type="non-terminal residue" evidence="8">
    <location>
        <position position="1"/>
    </location>
</feature>
<dbReference type="Pfam" id="PF00096">
    <property type="entry name" value="zf-C2H2"/>
    <property type="match status" value="1"/>
</dbReference>
<feature type="domain" description="C2H2-type" evidence="7">
    <location>
        <begin position="635"/>
        <end position="657"/>
    </location>
</feature>
<feature type="compositionally biased region" description="Polar residues" evidence="6">
    <location>
        <begin position="423"/>
        <end position="472"/>
    </location>
</feature>
<feature type="domain" description="C2H2-type" evidence="7">
    <location>
        <begin position="540"/>
        <end position="567"/>
    </location>
</feature>
<dbReference type="FunFam" id="3.30.160.60:FF:000444">
    <property type="entry name" value="Zinc finger protein 335"/>
    <property type="match status" value="1"/>
</dbReference>
<dbReference type="GO" id="GO:0008270">
    <property type="term" value="F:zinc ion binding"/>
    <property type="evidence" value="ECO:0007669"/>
    <property type="project" value="UniProtKB-KW"/>
</dbReference>
<dbReference type="FunFam" id="3.30.160.60:FF:003059">
    <property type="entry name" value="Zinc finger protein 335"/>
    <property type="match status" value="1"/>
</dbReference>
<dbReference type="GO" id="GO:0005634">
    <property type="term" value="C:nucleus"/>
    <property type="evidence" value="ECO:0007669"/>
    <property type="project" value="TreeGrafter"/>
</dbReference>
<dbReference type="GO" id="GO:0007420">
    <property type="term" value="P:brain development"/>
    <property type="evidence" value="ECO:0007669"/>
    <property type="project" value="TreeGrafter"/>
</dbReference>
<gene>
    <name evidence="8" type="primary">Znf335</name>
    <name evidence="8" type="ORF">HIRRUS_R01516</name>
</gene>
<feature type="compositionally biased region" description="Low complexity" evidence="6">
    <location>
        <begin position="59"/>
        <end position="79"/>
    </location>
</feature>
<organism evidence="8 9">
    <name type="scientific">Hirundo rustica</name>
    <name type="common">Barn swallow</name>
    <dbReference type="NCBI Taxonomy" id="43150"/>
    <lineage>
        <taxon>Eukaryota</taxon>
        <taxon>Metazoa</taxon>
        <taxon>Chordata</taxon>
        <taxon>Craniata</taxon>
        <taxon>Vertebrata</taxon>
        <taxon>Euteleostomi</taxon>
        <taxon>Archelosauria</taxon>
        <taxon>Archosauria</taxon>
        <taxon>Dinosauria</taxon>
        <taxon>Saurischia</taxon>
        <taxon>Theropoda</taxon>
        <taxon>Coelurosauria</taxon>
        <taxon>Aves</taxon>
        <taxon>Neognathae</taxon>
        <taxon>Neoaves</taxon>
        <taxon>Telluraves</taxon>
        <taxon>Australaves</taxon>
        <taxon>Passeriformes</taxon>
        <taxon>Sylvioidea</taxon>
        <taxon>Hirundinidae</taxon>
        <taxon>Hirundo</taxon>
    </lineage>
</organism>
<evidence type="ECO:0000256" key="1">
    <source>
        <dbReference type="ARBA" id="ARBA00022723"/>
    </source>
</evidence>
<dbReference type="PROSITE" id="PS00028">
    <property type="entry name" value="ZINC_FINGER_C2H2_1"/>
    <property type="match status" value="6"/>
</dbReference>
<dbReference type="InterPro" id="IPR013087">
    <property type="entry name" value="Znf_C2H2_type"/>
</dbReference>
<evidence type="ECO:0000256" key="2">
    <source>
        <dbReference type="ARBA" id="ARBA00022737"/>
    </source>
</evidence>
<evidence type="ECO:0000259" key="7">
    <source>
        <dbReference type="PROSITE" id="PS50157"/>
    </source>
</evidence>
<dbReference type="PANTHER" id="PTHR24403:SF36">
    <property type="entry name" value="ZINC FINGER PROTEIN 335"/>
    <property type="match status" value="1"/>
</dbReference>
<dbReference type="GO" id="GO:0000978">
    <property type="term" value="F:RNA polymerase II cis-regulatory region sequence-specific DNA binding"/>
    <property type="evidence" value="ECO:0007669"/>
    <property type="project" value="TreeGrafter"/>
</dbReference>
<feature type="domain" description="C2H2-type" evidence="7">
    <location>
        <begin position="694"/>
        <end position="722"/>
    </location>
</feature>
<feature type="domain" description="C2H2-type" evidence="7">
    <location>
        <begin position="510"/>
        <end position="537"/>
    </location>
</feature>
<feature type="compositionally biased region" description="Acidic residues" evidence="6">
    <location>
        <begin position="316"/>
        <end position="335"/>
    </location>
</feature>
<feature type="compositionally biased region" description="Polar residues" evidence="6">
    <location>
        <begin position="802"/>
        <end position="811"/>
    </location>
</feature>
<feature type="domain" description="C2H2-type" evidence="7">
    <location>
        <begin position="1080"/>
        <end position="1107"/>
    </location>
</feature>
<evidence type="ECO:0000313" key="9">
    <source>
        <dbReference type="Proteomes" id="UP000585317"/>
    </source>
</evidence>
<dbReference type="Gene3D" id="3.30.160.60">
    <property type="entry name" value="Classic Zinc Finger"/>
    <property type="match status" value="7"/>
</dbReference>
<comment type="caution">
    <text evidence="8">The sequence shown here is derived from an EMBL/GenBank/DDBJ whole genome shotgun (WGS) entry which is preliminary data.</text>
</comment>
<protein>
    <submittedName>
        <fullName evidence="8">ZN335 protein</fullName>
    </submittedName>
</protein>
<accession>A0A7L4EFZ4</accession>
<dbReference type="GO" id="GO:0045944">
    <property type="term" value="P:positive regulation of transcription by RNA polymerase II"/>
    <property type="evidence" value="ECO:0007669"/>
    <property type="project" value="TreeGrafter"/>
</dbReference>
<feature type="domain" description="C2H2-type" evidence="7">
    <location>
        <begin position="568"/>
        <end position="595"/>
    </location>
</feature>
<feature type="non-terminal residue" evidence="8">
    <location>
        <position position="1381"/>
    </location>
</feature>